<accession>A0A517Y7G5</accession>
<protein>
    <submittedName>
        <fullName evidence="1">Uncharacterized protein</fullName>
    </submittedName>
</protein>
<evidence type="ECO:0000313" key="1">
    <source>
        <dbReference type="EMBL" id="QDU26082.1"/>
    </source>
</evidence>
<organism evidence="1 2">
    <name type="scientific">Anatilimnocola aggregata</name>
    <dbReference type="NCBI Taxonomy" id="2528021"/>
    <lineage>
        <taxon>Bacteria</taxon>
        <taxon>Pseudomonadati</taxon>
        <taxon>Planctomycetota</taxon>
        <taxon>Planctomycetia</taxon>
        <taxon>Pirellulales</taxon>
        <taxon>Pirellulaceae</taxon>
        <taxon>Anatilimnocola</taxon>
    </lineage>
</organism>
<evidence type="ECO:0000313" key="2">
    <source>
        <dbReference type="Proteomes" id="UP000315017"/>
    </source>
</evidence>
<dbReference type="RefSeq" id="WP_145086083.1">
    <property type="nucleotide sequence ID" value="NZ_CP036274.1"/>
</dbReference>
<keyword evidence="2" id="KW-1185">Reference proteome</keyword>
<gene>
    <name evidence="1" type="ORF">ETAA8_11560</name>
</gene>
<dbReference type="Proteomes" id="UP000315017">
    <property type="component" value="Chromosome"/>
</dbReference>
<name>A0A517Y7G5_9BACT</name>
<proteinExistence type="predicted"/>
<dbReference type="EMBL" id="CP036274">
    <property type="protein sequence ID" value="QDU26082.1"/>
    <property type="molecule type" value="Genomic_DNA"/>
</dbReference>
<dbReference type="KEGG" id="aagg:ETAA8_11560"/>
<reference evidence="1 2" key="1">
    <citation type="submission" date="2019-02" db="EMBL/GenBank/DDBJ databases">
        <title>Deep-cultivation of Planctomycetes and their phenomic and genomic characterization uncovers novel biology.</title>
        <authorList>
            <person name="Wiegand S."/>
            <person name="Jogler M."/>
            <person name="Boedeker C."/>
            <person name="Pinto D."/>
            <person name="Vollmers J."/>
            <person name="Rivas-Marin E."/>
            <person name="Kohn T."/>
            <person name="Peeters S.H."/>
            <person name="Heuer A."/>
            <person name="Rast P."/>
            <person name="Oberbeckmann S."/>
            <person name="Bunk B."/>
            <person name="Jeske O."/>
            <person name="Meyerdierks A."/>
            <person name="Storesund J.E."/>
            <person name="Kallscheuer N."/>
            <person name="Luecker S."/>
            <person name="Lage O.M."/>
            <person name="Pohl T."/>
            <person name="Merkel B.J."/>
            <person name="Hornburger P."/>
            <person name="Mueller R.-W."/>
            <person name="Bruemmer F."/>
            <person name="Labrenz M."/>
            <person name="Spormann A.M."/>
            <person name="Op den Camp H."/>
            <person name="Overmann J."/>
            <person name="Amann R."/>
            <person name="Jetten M.S.M."/>
            <person name="Mascher T."/>
            <person name="Medema M.H."/>
            <person name="Devos D.P."/>
            <person name="Kaster A.-K."/>
            <person name="Ovreas L."/>
            <person name="Rohde M."/>
            <person name="Galperin M.Y."/>
            <person name="Jogler C."/>
        </authorList>
    </citation>
    <scope>NUCLEOTIDE SEQUENCE [LARGE SCALE GENOMIC DNA]</scope>
    <source>
        <strain evidence="1 2">ETA_A8</strain>
    </source>
</reference>
<dbReference type="AlphaFoldDB" id="A0A517Y7G5"/>
<sequence length="90" mass="9666">MSADSSGINAHAGLVRMNDFAGLATWDGGGSDSVVIKFNGEVLTSEKLAQLNNLRTLNRPVTMQFPGCAERQAMIVGFGAKDNTVYLTWM</sequence>